<organism evidence="2 3">
    <name type="scientific">Thalictrum thalictroides</name>
    <name type="common">Rue-anemone</name>
    <name type="synonym">Anemone thalictroides</name>
    <dbReference type="NCBI Taxonomy" id="46969"/>
    <lineage>
        <taxon>Eukaryota</taxon>
        <taxon>Viridiplantae</taxon>
        <taxon>Streptophyta</taxon>
        <taxon>Embryophyta</taxon>
        <taxon>Tracheophyta</taxon>
        <taxon>Spermatophyta</taxon>
        <taxon>Magnoliopsida</taxon>
        <taxon>Ranunculales</taxon>
        <taxon>Ranunculaceae</taxon>
        <taxon>Thalictroideae</taxon>
        <taxon>Thalictrum</taxon>
    </lineage>
</organism>
<dbReference type="InterPro" id="IPR002156">
    <property type="entry name" value="RNaseH_domain"/>
</dbReference>
<dbReference type="OrthoDB" id="1906820at2759"/>
<dbReference type="Gene3D" id="3.30.420.10">
    <property type="entry name" value="Ribonuclease H-like superfamily/Ribonuclease H"/>
    <property type="match status" value="1"/>
</dbReference>
<evidence type="ECO:0000313" key="2">
    <source>
        <dbReference type="EMBL" id="KAF5189356.1"/>
    </source>
</evidence>
<comment type="caution">
    <text evidence="2">The sequence shown here is derived from an EMBL/GenBank/DDBJ whole genome shotgun (WGS) entry which is preliminary data.</text>
</comment>
<dbReference type="AlphaFoldDB" id="A0A7J6VW67"/>
<reference evidence="2 3" key="1">
    <citation type="submission" date="2020-06" db="EMBL/GenBank/DDBJ databases">
        <title>Transcriptomic and genomic resources for Thalictrum thalictroides and T. hernandezii: Facilitating candidate gene discovery in an emerging model plant lineage.</title>
        <authorList>
            <person name="Arias T."/>
            <person name="Riano-Pachon D.M."/>
            <person name="Di Stilio V.S."/>
        </authorList>
    </citation>
    <scope>NUCLEOTIDE SEQUENCE [LARGE SCALE GENOMIC DNA]</scope>
    <source>
        <strain evidence="3">cv. WT478/WT964</strain>
        <tissue evidence="2">Leaves</tissue>
    </source>
</reference>
<name>A0A7J6VW67_THATH</name>
<evidence type="ECO:0000259" key="1">
    <source>
        <dbReference type="Pfam" id="PF13456"/>
    </source>
</evidence>
<dbReference type="GO" id="GO:0003676">
    <property type="term" value="F:nucleic acid binding"/>
    <property type="evidence" value="ECO:0007669"/>
    <property type="project" value="InterPro"/>
</dbReference>
<dbReference type="Pfam" id="PF13456">
    <property type="entry name" value="RVT_3"/>
    <property type="match status" value="1"/>
</dbReference>
<proteinExistence type="predicted"/>
<keyword evidence="3" id="KW-1185">Reference proteome</keyword>
<accession>A0A7J6VW67</accession>
<sequence>MVAGAELNWFQDTWNVSVNVIHQQQVTCIWEKAKVGVFNLNTDGSLQGDIAGWAAVIRNDEGNVVIAAYGRSRHNSVALIELNALEEGMKLELMSHSDF</sequence>
<dbReference type="GO" id="GO:0004523">
    <property type="term" value="F:RNA-DNA hybrid ribonuclease activity"/>
    <property type="evidence" value="ECO:0007669"/>
    <property type="project" value="InterPro"/>
</dbReference>
<dbReference type="EMBL" id="JABWDY010025572">
    <property type="protein sequence ID" value="KAF5189356.1"/>
    <property type="molecule type" value="Genomic_DNA"/>
</dbReference>
<dbReference type="Proteomes" id="UP000554482">
    <property type="component" value="Unassembled WGS sequence"/>
</dbReference>
<protein>
    <recommendedName>
        <fullName evidence="1">RNase H type-1 domain-containing protein</fullName>
    </recommendedName>
</protein>
<evidence type="ECO:0000313" key="3">
    <source>
        <dbReference type="Proteomes" id="UP000554482"/>
    </source>
</evidence>
<dbReference type="InterPro" id="IPR036397">
    <property type="entry name" value="RNaseH_sf"/>
</dbReference>
<gene>
    <name evidence="2" type="ORF">FRX31_021060</name>
</gene>
<feature type="domain" description="RNase H type-1" evidence="1">
    <location>
        <begin position="41"/>
        <end position="91"/>
    </location>
</feature>